<dbReference type="Proteomes" id="UP001302367">
    <property type="component" value="Chromosome 7"/>
</dbReference>
<organism evidence="5 7">
    <name type="scientific">Cercospora beticola</name>
    <name type="common">Sugarbeet leaf spot fungus</name>
    <dbReference type="NCBI Taxonomy" id="122368"/>
    <lineage>
        <taxon>Eukaryota</taxon>
        <taxon>Fungi</taxon>
        <taxon>Dikarya</taxon>
        <taxon>Ascomycota</taxon>
        <taxon>Pezizomycotina</taxon>
        <taxon>Dothideomycetes</taxon>
        <taxon>Dothideomycetidae</taxon>
        <taxon>Mycosphaerellales</taxon>
        <taxon>Mycosphaerellaceae</taxon>
        <taxon>Cercospora</taxon>
    </lineage>
</organism>
<dbReference type="SUPFAM" id="SSF50685">
    <property type="entry name" value="Barwin-like endoglucanases"/>
    <property type="match status" value="1"/>
</dbReference>
<evidence type="ECO:0000256" key="3">
    <source>
        <dbReference type="ARBA" id="ARBA00022525"/>
    </source>
</evidence>
<proteinExistence type="inferred from homology"/>
<dbReference type="EMBL" id="CP134190">
    <property type="protein sequence ID" value="WPB05761.1"/>
    <property type="molecule type" value="Genomic_DNA"/>
</dbReference>
<sequence>MKLLPATLLLSLFSTPLTTATLITYDAGYDDPTGPLTAIACSTGPNGLMTTQNWNFQSEIPTFPFMGGSADIEAWNSEFCGQCYQITYGENTVYVLGIDRSAKGMNLSKAAMDALTRGMAVQEGTLDAVVVRVGGEMCGLGWKRRRGLRTEVSA</sequence>
<evidence type="ECO:0000313" key="5">
    <source>
        <dbReference type="EMBL" id="PIA92254.1"/>
    </source>
</evidence>
<dbReference type="InterPro" id="IPR036908">
    <property type="entry name" value="RlpA-like_sf"/>
</dbReference>
<keyword evidence="3" id="KW-0964">Secreted</keyword>
<dbReference type="EMBL" id="LKMD01000106">
    <property type="protein sequence ID" value="PIA92254.1"/>
    <property type="molecule type" value="Genomic_DNA"/>
</dbReference>
<comment type="subcellular location">
    <subcellularLocation>
        <location evidence="1">Secreted</location>
    </subcellularLocation>
</comment>
<comment type="similarity">
    <text evidence="2">Belongs to the cerato-platanin family.</text>
</comment>
<evidence type="ECO:0000313" key="7">
    <source>
        <dbReference type="Proteomes" id="UP000230605"/>
    </source>
</evidence>
<dbReference type="Pfam" id="PF07249">
    <property type="entry name" value="Cerato-platanin"/>
    <property type="match status" value="1"/>
</dbReference>
<feature type="chain" id="PRO_5013552394" evidence="4">
    <location>
        <begin position="21"/>
        <end position="154"/>
    </location>
</feature>
<protein>
    <submittedName>
        <fullName evidence="5">Protein SnodProt1</fullName>
    </submittedName>
</protein>
<evidence type="ECO:0000256" key="1">
    <source>
        <dbReference type="ARBA" id="ARBA00004613"/>
    </source>
</evidence>
<feature type="signal peptide" evidence="4">
    <location>
        <begin position="1"/>
        <end position="20"/>
    </location>
</feature>
<evidence type="ECO:0000256" key="4">
    <source>
        <dbReference type="SAM" id="SignalP"/>
    </source>
</evidence>
<accession>A0A2G5HI61</accession>
<dbReference type="CDD" id="cd22778">
    <property type="entry name" value="DPBB_CEPL-like"/>
    <property type="match status" value="1"/>
</dbReference>
<gene>
    <name evidence="5" type="ORF">CB0940_09891</name>
    <name evidence="6" type="ORF">RHO25_010415</name>
</gene>
<evidence type="ECO:0000313" key="8">
    <source>
        <dbReference type="Proteomes" id="UP001302367"/>
    </source>
</evidence>
<evidence type="ECO:0000256" key="2">
    <source>
        <dbReference type="ARBA" id="ARBA00010421"/>
    </source>
</evidence>
<dbReference type="GO" id="GO:0005576">
    <property type="term" value="C:extracellular region"/>
    <property type="evidence" value="ECO:0007669"/>
    <property type="project" value="UniProtKB-SubCell"/>
</dbReference>
<dbReference type="AlphaFoldDB" id="A0A2G5HI61"/>
<dbReference type="Proteomes" id="UP000230605">
    <property type="component" value="Chromosome 7"/>
</dbReference>
<dbReference type="Gene3D" id="2.40.40.10">
    <property type="entry name" value="RlpA-like domain"/>
    <property type="match status" value="1"/>
</dbReference>
<dbReference type="OrthoDB" id="4898945at2759"/>
<keyword evidence="8" id="KW-1185">Reference proteome</keyword>
<reference evidence="5 7" key="1">
    <citation type="submission" date="2015-10" db="EMBL/GenBank/DDBJ databases">
        <title>The cercosporin biosynthetic gene cluster was horizontally transferred to several fungal lineages and shown to be expanded in Cercospora beticola based on microsynteny with recipient genomes.</title>
        <authorList>
            <person name="De Jonge R."/>
            <person name="Ebert M.K."/>
            <person name="Suttle J.C."/>
            <person name="Jurick Ii W.M."/>
            <person name="Secor G.A."/>
            <person name="Thomma B.P."/>
            <person name="Van De Peer Y."/>
            <person name="Bolton M.D."/>
        </authorList>
    </citation>
    <scope>NUCLEOTIDE SEQUENCE [LARGE SCALE GENOMIC DNA]</scope>
    <source>
        <strain evidence="5 7">09-40</strain>
    </source>
</reference>
<keyword evidence="4" id="KW-0732">Signal</keyword>
<dbReference type="InterPro" id="IPR010829">
    <property type="entry name" value="Cerato-platanin"/>
</dbReference>
<evidence type="ECO:0000313" key="6">
    <source>
        <dbReference type="EMBL" id="WPB05761.1"/>
    </source>
</evidence>
<name>A0A2G5HI61_CERBT</name>
<reference evidence="6 8" key="2">
    <citation type="submission" date="2023-09" db="EMBL/GenBank/DDBJ databases">
        <title>Complete-Gapless Cercospora beticola genome.</title>
        <authorList>
            <person name="Wyatt N.A."/>
            <person name="Spanner R.E."/>
            <person name="Bolton M.D."/>
        </authorList>
    </citation>
    <scope>NUCLEOTIDE SEQUENCE [LARGE SCALE GENOMIC DNA]</scope>
    <source>
        <strain evidence="6">Cb09-40</strain>
    </source>
</reference>